<dbReference type="Gene3D" id="1.20.1720.10">
    <property type="entry name" value="Multidrug resistance protein D"/>
    <property type="match status" value="1"/>
</dbReference>
<keyword evidence="2 6" id="KW-0812">Transmembrane</keyword>
<feature type="domain" description="Major facilitator superfamily (MFS) profile" evidence="7">
    <location>
        <begin position="70"/>
        <end position="566"/>
    </location>
</feature>
<comment type="caution">
    <text evidence="8">The sequence shown here is derived from an EMBL/GenBank/DDBJ whole genome shotgun (WGS) entry which is preliminary data.</text>
</comment>
<dbReference type="OrthoDB" id="6770063at2759"/>
<proteinExistence type="predicted"/>
<feature type="transmembrane region" description="Helical" evidence="6">
    <location>
        <begin position="335"/>
        <end position="361"/>
    </location>
</feature>
<sequence>MIQSSEPEPELSENQPLLRDDVVSDLRIYDSTAKPISSITKPQDDEPDDDASDTDDESPAREIPPGFWGVVACLMIGVIVANLSTALVMATFSQIGSEFGRLDDANWMVVGYQLGLLASQPTYGKLSDIFGRKTLLLFAYTLFTAGSLWIGVSTQFWQVIVGRVVSGIGGAGMTSLVSILLNDMLPLRDVAAWRSYVYIAATVGRACGAPLGGFLIDTVGWRWSFLGQVPIALLAIVLVGLRLKVTQKGKRAQTQTLKQRFQRIDFLGALSLAASLSLLLVFLDETGKRRSTQNKLLVGAGVGSVVFGIMFLLVEAYIAREPILSLKVLANRHVVSVYTILGFTTGAQISLVTTISIYFILTLGVSNTNAAARLVFGNVAHALGGLLAGIMVQRTGRYKRATILALIVSTCSLFLISIRWRGNTNIFETAYIAPAGFGVGMINTLAFAALTAGIDYKDQAMATSGFYLSDGLGFLVLSSVANAVLQIALNRRLQFRLSGVKGKEEIIHKVMTNMWYITSLDDDTRQKAVKAFVEALQWDHGLSTVFYAVALFVSVVFLQEFSLEGR</sequence>
<dbReference type="Pfam" id="PF07690">
    <property type="entry name" value="MFS_1"/>
    <property type="match status" value="1"/>
</dbReference>
<feature type="region of interest" description="Disordered" evidence="5">
    <location>
        <begin position="33"/>
        <end position="62"/>
    </location>
</feature>
<feature type="transmembrane region" description="Helical" evidence="6">
    <location>
        <begin position="466"/>
        <end position="489"/>
    </location>
</feature>
<evidence type="ECO:0000256" key="6">
    <source>
        <dbReference type="SAM" id="Phobius"/>
    </source>
</evidence>
<dbReference type="GO" id="GO:0000329">
    <property type="term" value="C:fungal-type vacuole membrane"/>
    <property type="evidence" value="ECO:0007669"/>
    <property type="project" value="TreeGrafter"/>
</dbReference>
<feature type="transmembrane region" description="Helical" evidence="6">
    <location>
        <begin position="373"/>
        <end position="392"/>
    </location>
</feature>
<gene>
    <name evidence="8" type="ORF">H072_10580</name>
</gene>
<dbReference type="GO" id="GO:0015174">
    <property type="term" value="F:basic amino acid transmembrane transporter activity"/>
    <property type="evidence" value="ECO:0007669"/>
    <property type="project" value="TreeGrafter"/>
</dbReference>
<dbReference type="PROSITE" id="PS50850">
    <property type="entry name" value="MFS"/>
    <property type="match status" value="1"/>
</dbReference>
<feature type="transmembrane region" description="Helical" evidence="6">
    <location>
        <begin position="295"/>
        <end position="314"/>
    </location>
</feature>
<dbReference type="Proteomes" id="UP000015100">
    <property type="component" value="Unassembled WGS sequence"/>
</dbReference>
<evidence type="ECO:0000256" key="2">
    <source>
        <dbReference type="ARBA" id="ARBA00022692"/>
    </source>
</evidence>
<dbReference type="OMA" id="WVLAGYN"/>
<evidence type="ECO:0000256" key="3">
    <source>
        <dbReference type="ARBA" id="ARBA00022989"/>
    </source>
</evidence>
<feature type="transmembrane region" description="Helical" evidence="6">
    <location>
        <begin position="135"/>
        <end position="152"/>
    </location>
</feature>
<dbReference type="PANTHER" id="PTHR23501:SF33">
    <property type="entry name" value="MAJOR FACILITATOR SUPERFAMILY (MFS) PROFILE DOMAIN-CONTAINING PROTEIN"/>
    <property type="match status" value="1"/>
</dbReference>
<evidence type="ECO:0000256" key="5">
    <source>
        <dbReference type="SAM" id="MobiDB-lite"/>
    </source>
</evidence>
<evidence type="ECO:0000259" key="7">
    <source>
        <dbReference type="PROSITE" id="PS50850"/>
    </source>
</evidence>
<feature type="transmembrane region" description="Helical" evidence="6">
    <location>
        <begin position="264"/>
        <end position="283"/>
    </location>
</feature>
<feature type="transmembrane region" description="Helical" evidence="6">
    <location>
        <begin position="196"/>
        <end position="216"/>
    </location>
</feature>
<evidence type="ECO:0000313" key="9">
    <source>
        <dbReference type="Proteomes" id="UP000015100"/>
    </source>
</evidence>
<dbReference type="PANTHER" id="PTHR23501">
    <property type="entry name" value="MAJOR FACILITATOR SUPERFAMILY"/>
    <property type="match status" value="1"/>
</dbReference>
<dbReference type="AlphaFoldDB" id="S7ZYX3"/>
<dbReference type="InterPro" id="IPR011701">
    <property type="entry name" value="MFS"/>
</dbReference>
<evidence type="ECO:0000313" key="8">
    <source>
        <dbReference type="EMBL" id="EPS35935.1"/>
    </source>
</evidence>
<dbReference type="EMBL" id="AQGS01001000">
    <property type="protein sequence ID" value="EPS35935.1"/>
    <property type="molecule type" value="Genomic_DNA"/>
</dbReference>
<reference evidence="9" key="2">
    <citation type="submission" date="2013-04" db="EMBL/GenBank/DDBJ databases">
        <title>Genomic mechanisms accounting for the adaptation to parasitism in nematode-trapping fungi.</title>
        <authorList>
            <person name="Ahren D.G."/>
        </authorList>
    </citation>
    <scope>NUCLEOTIDE SEQUENCE [LARGE SCALE GENOMIC DNA]</scope>
    <source>
        <strain evidence="9">CBS 200.50</strain>
    </source>
</reference>
<evidence type="ECO:0000256" key="1">
    <source>
        <dbReference type="ARBA" id="ARBA00004141"/>
    </source>
</evidence>
<feature type="transmembrane region" description="Helical" evidence="6">
    <location>
        <begin position="222"/>
        <end position="243"/>
    </location>
</feature>
<feature type="transmembrane region" description="Helical" evidence="6">
    <location>
        <begin position="545"/>
        <end position="563"/>
    </location>
</feature>
<feature type="compositionally biased region" description="Acidic residues" evidence="5">
    <location>
        <begin position="45"/>
        <end position="57"/>
    </location>
</feature>
<feature type="transmembrane region" description="Helical" evidence="6">
    <location>
        <begin position="67"/>
        <end position="92"/>
    </location>
</feature>
<feature type="transmembrane region" description="Helical" evidence="6">
    <location>
        <begin position="164"/>
        <end position="184"/>
    </location>
</feature>
<protein>
    <recommendedName>
        <fullName evidence="7">Major facilitator superfamily (MFS) profile domain-containing protein</fullName>
    </recommendedName>
</protein>
<dbReference type="InterPro" id="IPR036259">
    <property type="entry name" value="MFS_trans_sf"/>
</dbReference>
<dbReference type="InterPro" id="IPR020846">
    <property type="entry name" value="MFS_dom"/>
</dbReference>
<evidence type="ECO:0000256" key="4">
    <source>
        <dbReference type="ARBA" id="ARBA00023136"/>
    </source>
</evidence>
<keyword evidence="9" id="KW-1185">Reference proteome</keyword>
<dbReference type="Gene3D" id="1.20.1250.20">
    <property type="entry name" value="MFS general substrate transporter like domains"/>
    <property type="match status" value="1"/>
</dbReference>
<keyword evidence="4 6" id="KW-0472">Membrane</keyword>
<reference evidence="8 9" key="1">
    <citation type="journal article" date="2013" name="PLoS Genet.">
        <title>Genomic mechanisms accounting for the adaptation to parasitism in nematode-trapping fungi.</title>
        <authorList>
            <person name="Meerupati T."/>
            <person name="Andersson K.M."/>
            <person name="Friman E."/>
            <person name="Kumar D."/>
            <person name="Tunlid A."/>
            <person name="Ahren D."/>
        </authorList>
    </citation>
    <scope>NUCLEOTIDE SEQUENCE [LARGE SCALE GENOMIC DNA]</scope>
    <source>
        <strain evidence="8 9">CBS 200.50</strain>
    </source>
</reference>
<organism evidence="8 9">
    <name type="scientific">Dactylellina haptotyla (strain CBS 200.50)</name>
    <name type="common">Nematode-trapping fungus</name>
    <name type="synonym">Monacrosporium haptotylum</name>
    <dbReference type="NCBI Taxonomy" id="1284197"/>
    <lineage>
        <taxon>Eukaryota</taxon>
        <taxon>Fungi</taxon>
        <taxon>Dikarya</taxon>
        <taxon>Ascomycota</taxon>
        <taxon>Pezizomycotina</taxon>
        <taxon>Orbiliomycetes</taxon>
        <taxon>Orbiliales</taxon>
        <taxon>Orbiliaceae</taxon>
        <taxon>Dactylellina</taxon>
    </lineage>
</organism>
<keyword evidence="3 6" id="KW-1133">Transmembrane helix</keyword>
<accession>S7ZYX3</accession>
<name>S7ZYX3_DACHA</name>
<dbReference type="eggNOG" id="KOG0254">
    <property type="taxonomic scope" value="Eukaryota"/>
</dbReference>
<feature type="transmembrane region" description="Helical" evidence="6">
    <location>
        <begin position="432"/>
        <end position="454"/>
    </location>
</feature>
<feature type="transmembrane region" description="Helical" evidence="6">
    <location>
        <begin position="401"/>
        <end position="420"/>
    </location>
</feature>
<comment type="subcellular location">
    <subcellularLocation>
        <location evidence="1">Membrane</location>
        <topology evidence="1">Multi-pass membrane protein</topology>
    </subcellularLocation>
</comment>
<dbReference type="HOGENOM" id="CLU_000960_22_3_1"/>
<dbReference type="SUPFAM" id="SSF103473">
    <property type="entry name" value="MFS general substrate transporter"/>
    <property type="match status" value="1"/>
</dbReference>